<feature type="compositionally biased region" description="Gly residues" evidence="1">
    <location>
        <begin position="628"/>
        <end position="646"/>
    </location>
</feature>
<organism evidence="2">
    <name type="scientific">hydrothermal vent metagenome</name>
    <dbReference type="NCBI Taxonomy" id="652676"/>
    <lineage>
        <taxon>unclassified sequences</taxon>
        <taxon>metagenomes</taxon>
        <taxon>ecological metagenomes</taxon>
    </lineage>
</organism>
<feature type="compositionally biased region" description="Polar residues" evidence="1">
    <location>
        <begin position="32"/>
        <end position="53"/>
    </location>
</feature>
<feature type="compositionally biased region" description="Gly residues" evidence="1">
    <location>
        <begin position="525"/>
        <end position="541"/>
    </location>
</feature>
<dbReference type="PROSITE" id="PS51257">
    <property type="entry name" value="PROKAR_LIPOPROTEIN"/>
    <property type="match status" value="1"/>
</dbReference>
<name>A0A3B1BNH1_9ZZZZ</name>
<dbReference type="Gene3D" id="2.60.40.10">
    <property type="entry name" value="Immunoglobulins"/>
    <property type="match status" value="2"/>
</dbReference>
<dbReference type="PANTHER" id="PTHR46182">
    <property type="entry name" value="FI19480P1"/>
    <property type="match status" value="1"/>
</dbReference>
<sequence>MLKQLRHLIFITLLSILLAACGGGENGGVPANTYSPDSGNNTRPNSGNSNTAPVANAGKNQRIILGTGFVNIDGSASRDAESDPLSYLWEFTQVPTGSAVLLSNNNMVSTGFTPDITGTYRLRLTVSDGVLSHNVIIDIDVASNTNPVANAGEFMEVTKATSVQLDGRASLDPDGQGLTYTWTQVNNTCPDITGGTGILTGAQPTFTAPDEVCTLLFDLRVNDGLGDSFADRVSVFVAEAPQRIFVSLANGDNSYDGSRLAPLRDIQTAINLASTQGSVADIYVTEGLYSTDYLQLKYSVSLYGGYDQSWERDIANNTSHLNSGNAWIWADRISNVTFDGFTVSQLNMWAGTLYGLKLSNTNNIQITNNVFLIGSGRNGDNGYRLGADGGKWYSNSGKDGSAGSCNGGGGAGGKGGFGGRDLFGEKGYSGGNGGDGREGLQGADGSPGEVRPMGLVGNAGQPGVGGASGDPGKAGGNGVNGYGNIVNGYDGLNGVNGAPIVRGVFSSSYQKPVSNDEHYAHGTHGMRGGGGGGGGAGGGQSGIFVNTGGGNGGGGGGSGGWGGLGATAGSSGESSFGLYLYNARNLTVANNTITVGRGGNGGDGGIGAIGGEGGKGGTGGSTCTSQVGRGGNGGDGGRGGDGGDGGGGAGGFSIGIAYSNDSTITFDSNSITVGTPSLGGAPNGFKGISQKLYEFTP</sequence>
<feature type="region of interest" description="Disordered" evidence="1">
    <location>
        <begin position="31"/>
        <end position="55"/>
    </location>
</feature>
<dbReference type="GO" id="GO:0031410">
    <property type="term" value="C:cytoplasmic vesicle"/>
    <property type="evidence" value="ECO:0007669"/>
    <property type="project" value="TreeGrafter"/>
</dbReference>
<dbReference type="GO" id="GO:0016020">
    <property type="term" value="C:membrane"/>
    <property type="evidence" value="ECO:0007669"/>
    <property type="project" value="TreeGrafter"/>
</dbReference>
<dbReference type="InterPro" id="IPR029865">
    <property type="entry name" value="KIAA0319-like"/>
</dbReference>
<feature type="region of interest" description="Disordered" evidence="1">
    <location>
        <begin position="426"/>
        <end position="472"/>
    </location>
</feature>
<dbReference type="SUPFAM" id="SSF51126">
    <property type="entry name" value="Pectin lyase-like"/>
    <property type="match status" value="1"/>
</dbReference>
<dbReference type="AlphaFoldDB" id="A0A3B1BNH1"/>
<evidence type="ECO:0000256" key="1">
    <source>
        <dbReference type="SAM" id="MobiDB-lite"/>
    </source>
</evidence>
<dbReference type="EMBL" id="UOFY01000007">
    <property type="protein sequence ID" value="VAX06217.1"/>
    <property type="molecule type" value="Genomic_DNA"/>
</dbReference>
<feature type="region of interest" description="Disordered" evidence="1">
    <location>
        <begin position="625"/>
        <end position="646"/>
    </location>
</feature>
<dbReference type="Pfam" id="PF22352">
    <property type="entry name" value="K319L-like_PKD"/>
    <property type="match status" value="2"/>
</dbReference>
<dbReference type="InterPro" id="IPR013783">
    <property type="entry name" value="Ig-like_fold"/>
</dbReference>
<dbReference type="InterPro" id="IPR035986">
    <property type="entry name" value="PKD_dom_sf"/>
</dbReference>
<gene>
    <name evidence="2" type="ORF">MNBD_GAMMA25-994</name>
</gene>
<feature type="compositionally biased region" description="Gly residues" evidence="1">
    <location>
        <begin position="460"/>
        <end position="472"/>
    </location>
</feature>
<protein>
    <recommendedName>
        <fullName evidence="3">DUF1565 domain-containing protein</fullName>
    </recommendedName>
</protein>
<reference evidence="2" key="1">
    <citation type="submission" date="2018-06" db="EMBL/GenBank/DDBJ databases">
        <authorList>
            <person name="Zhirakovskaya E."/>
        </authorList>
    </citation>
    <scope>NUCLEOTIDE SEQUENCE</scope>
</reference>
<dbReference type="InterPro" id="IPR011050">
    <property type="entry name" value="Pectin_lyase_fold/virulence"/>
</dbReference>
<feature type="region of interest" description="Disordered" evidence="1">
    <location>
        <begin position="516"/>
        <end position="541"/>
    </location>
</feature>
<dbReference type="PANTHER" id="PTHR46182:SF2">
    <property type="entry name" value="FI19480P1"/>
    <property type="match status" value="1"/>
</dbReference>
<evidence type="ECO:0000313" key="2">
    <source>
        <dbReference type="EMBL" id="VAX06217.1"/>
    </source>
</evidence>
<proteinExistence type="predicted"/>
<evidence type="ECO:0008006" key="3">
    <source>
        <dbReference type="Google" id="ProtNLM"/>
    </source>
</evidence>
<accession>A0A3B1BNH1</accession>
<dbReference type="GO" id="GO:0001764">
    <property type="term" value="P:neuron migration"/>
    <property type="evidence" value="ECO:0007669"/>
    <property type="project" value="TreeGrafter"/>
</dbReference>
<dbReference type="SUPFAM" id="SSF49299">
    <property type="entry name" value="PKD domain"/>
    <property type="match status" value="1"/>
</dbReference>